<comment type="function">
    <text evidence="13">Cell wall formation.</text>
</comment>
<keyword evidence="12 13" id="KW-0961">Cell wall biogenesis/degradation</keyword>
<evidence type="ECO:0000313" key="17">
    <source>
        <dbReference type="Proteomes" id="UP000602284"/>
    </source>
</evidence>
<evidence type="ECO:0000256" key="14">
    <source>
        <dbReference type="PROSITE-ProRule" id="PRU00409"/>
    </source>
</evidence>
<dbReference type="Proteomes" id="UP000602284">
    <property type="component" value="Unassembled WGS sequence"/>
</dbReference>
<keyword evidence="8" id="KW-0460">Magnesium</keyword>
<comment type="cofactor">
    <cofactor evidence="2">
        <name>Mg(2+)</name>
        <dbReference type="ChEBI" id="CHEBI:18420"/>
    </cofactor>
</comment>
<dbReference type="InterPro" id="IPR011095">
    <property type="entry name" value="Dala_Dala_lig_C"/>
</dbReference>
<keyword evidence="5" id="KW-0479">Metal-binding</keyword>
<dbReference type="PANTHER" id="PTHR23132:SF25">
    <property type="entry name" value="D-ALANINE--D-ALANINE LIGASE A"/>
    <property type="match status" value="1"/>
</dbReference>
<dbReference type="NCBIfam" id="TIGR01205">
    <property type="entry name" value="D_ala_D_alaTIGR"/>
    <property type="match status" value="1"/>
</dbReference>
<evidence type="ECO:0000256" key="5">
    <source>
        <dbReference type="ARBA" id="ARBA00022723"/>
    </source>
</evidence>
<dbReference type="InterPro" id="IPR000291">
    <property type="entry name" value="D-Ala_lig_Van_CS"/>
</dbReference>
<dbReference type="NCBIfam" id="NF002378">
    <property type="entry name" value="PRK01372.1"/>
    <property type="match status" value="1"/>
</dbReference>
<dbReference type="InterPro" id="IPR013815">
    <property type="entry name" value="ATP_grasp_subdomain_1"/>
</dbReference>
<keyword evidence="4 13" id="KW-0436">Ligase</keyword>
<dbReference type="GO" id="GO:0008716">
    <property type="term" value="F:D-alanine-D-alanine ligase activity"/>
    <property type="evidence" value="ECO:0007669"/>
    <property type="project" value="UniProtKB-EC"/>
</dbReference>
<dbReference type="EMBL" id="JAEQNB010000003">
    <property type="protein sequence ID" value="MBL0387319.1"/>
    <property type="molecule type" value="Genomic_DNA"/>
</dbReference>
<keyword evidence="9 13" id="KW-0133">Cell shape</keyword>
<organism evidence="16 17">
    <name type="scientific">Tumebacillus amylolyticus</name>
    <dbReference type="NCBI Taxonomy" id="2801339"/>
    <lineage>
        <taxon>Bacteria</taxon>
        <taxon>Bacillati</taxon>
        <taxon>Bacillota</taxon>
        <taxon>Bacilli</taxon>
        <taxon>Bacillales</taxon>
        <taxon>Alicyclobacillaceae</taxon>
        <taxon>Tumebacillus</taxon>
    </lineage>
</organism>
<dbReference type="SUPFAM" id="SSF52440">
    <property type="entry name" value="PreATP-grasp domain"/>
    <property type="match status" value="1"/>
</dbReference>
<dbReference type="PIRSF" id="PIRSF039102">
    <property type="entry name" value="Ddl/VanB"/>
    <property type="match status" value="1"/>
</dbReference>
<dbReference type="InterPro" id="IPR016185">
    <property type="entry name" value="PreATP-grasp_dom_sf"/>
</dbReference>
<evidence type="ECO:0000256" key="13">
    <source>
        <dbReference type="HAMAP-Rule" id="MF_00047"/>
    </source>
</evidence>
<evidence type="ECO:0000259" key="15">
    <source>
        <dbReference type="PROSITE" id="PS50975"/>
    </source>
</evidence>
<evidence type="ECO:0000313" key="16">
    <source>
        <dbReference type="EMBL" id="MBL0387319.1"/>
    </source>
</evidence>
<evidence type="ECO:0000256" key="3">
    <source>
        <dbReference type="ARBA" id="ARBA00010871"/>
    </source>
</evidence>
<comment type="caution">
    <text evidence="16">The sequence shown here is derived from an EMBL/GenBank/DDBJ whole genome shotgun (WGS) entry which is preliminary data.</text>
</comment>
<dbReference type="NCBIfam" id="NF002528">
    <property type="entry name" value="PRK01966.1-4"/>
    <property type="match status" value="1"/>
</dbReference>
<dbReference type="Pfam" id="PF07478">
    <property type="entry name" value="Dala_Dala_lig_C"/>
    <property type="match status" value="1"/>
</dbReference>
<proteinExistence type="inferred from homology"/>
<comment type="similarity">
    <text evidence="3 13">Belongs to the D-alanine--D-alanine ligase family.</text>
</comment>
<dbReference type="InterPro" id="IPR011127">
    <property type="entry name" value="Dala_Dala_lig_N"/>
</dbReference>
<evidence type="ECO:0000256" key="1">
    <source>
        <dbReference type="ARBA" id="ARBA00001936"/>
    </source>
</evidence>
<evidence type="ECO:0000256" key="9">
    <source>
        <dbReference type="ARBA" id="ARBA00022960"/>
    </source>
</evidence>
<sequence>MTRKIRVGIVFGGKSGEHEVSINSAQSVIENLNQDLFEVFPIGIDKQGTWHAGLGAYNALGAPIPQALLASGHTETITDTENLLPIAQGDVLPSQAAEAIDVVLPILHGPFGEDGTVQGLFELMNIPYVGAGVLASAVGMDKAMMKKVFAQAGLDQCRYEVILRSRFEREPEVVAEEVAASLGYPCFVKPANLGSSVGITKAKDFDTLLTALRTAAKYDRKIIVEEAVDGREIEIAVLGNEDPKASVPGEIISSNDEFYDYDAKYLSGESTMVIPAELTPEQAEEVRALAVRAFQAIDGSGLSRADFFLCRKTGKFLINEINTFPGFTKYSMYPKMWEATGLPYDKLIETLIHLAIERHEDKNRTR</sequence>
<evidence type="ECO:0000256" key="12">
    <source>
        <dbReference type="ARBA" id="ARBA00023316"/>
    </source>
</evidence>
<comment type="cofactor">
    <cofactor evidence="1">
        <name>Mn(2+)</name>
        <dbReference type="ChEBI" id="CHEBI:29035"/>
    </cofactor>
</comment>
<reference evidence="16 17" key="1">
    <citation type="submission" date="2021-01" db="EMBL/GenBank/DDBJ databases">
        <title>Tumebacillus sp. strain ITR2 16S ribosomal RNA gene Genome sequencing and assembly.</title>
        <authorList>
            <person name="Kang M."/>
        </authorList>
    </citation>
    <scope>NUCLEOTIDE SEQUENCE [LARGE SCALE GENOMIC DNA]</scope>
    <source>
        <strain evidence="16 17">ITR2</strain>
    </source>
</reference>
<accession>A0ABS1JBA6</accession>
<keyword evidence="10 13" id="KW-0573">Peptidoglycan synthesis</keyword>
<feature type="domain" description="ATP-grasp" evidence="15">
    <location>
        <begin position="146"/>
        <end position="353"/>
    </location>
</feature>
<evidence type="ECO:0000256" key="7">
    <source>
        <dbReference type="ARBA" id="ARBA00022840"/>
    </source>
</evidence>
<dbReference type="Gene3D" id="3.30.1490.20">
    <property type="entry name" value="ATP-grasp fold, A domain"/>
    <property type="match status" value="1"/>
</dbReference>
<dbReference type="PANTHER" id="PTHR23132">
    <property type="entry name" value="D-ALANINE--D-ALANINE LIGASE"/>
    <property type="match status" value="1"/>
</dbReference>
<dbReference type="Pfam" id="PF01820">
    <property type="entry name" value="Dala_Dala_lig_N"/>
    <property type="match status" value="1"/>
</dbReference>
<keyword evidence="11" id="KW-0464">Manganese</keyword>
<comment type="pathway">
    <text evidence="13">Cell wall biogenesis; peptidoglycan biosynthesis.</text>
</comment>
<dbReference type="EC" id="6.3.2.4" evidence="13"/>
<dbReference type="Gene3D" id="3.30.470.20">
    <property type="entry name" value="ATP-grasp fold, B domain"/>
    <property type="match status" value="1"/>
</dbReference>
<dbReference type="RefSeq" id="WP_201635195.1">
    <property type="nucleotide sequence ID" value="NZ_JAEQNB010000003.1"/>
</dbReference>
<dbReference type="PROSITE" id="PS00843">
    <property type="entry name" value="DALA_DALA_LIGASE_1"/>
    <property type="match status" value="1"/>
</dbReference>
<evidence type="ECO:0000256" key="2">
    <source>
        <dbReference type="ARBA" id="ARBA00001946"/>
    </source>
</evidence>
<evidence type="ECO:0000256" key="8">
    <source>
        <dbReference type="ARBA" id="ARBA00022842"/>
    </source>
</evidence>
<dbReference type="PROSITE" id="PS00844">
    <property type="entry name" value="DALA_DALA_LIGASE_2"/>
    <property type="match status" value="1"/>
</dbReference>
<dbReference type="InterPro" id="IPR011761">
    <property type="entry name" value="ATP-grasp"/>
</dbReference>
<evidence type="ECO:0000256" key="10">
    <source>
        <dbReference type="ARBA" id="ARBA00022984"/>
    </source>
</evidence>
<evidence type="ECO:0000256" key="6">
    <source>
        <dbReference type="ARBA" id="ARBA00022741"/>
    </source>
</evidence>
<gene>
    <name evidence="13" type="primary">ddl</name>
    <name evidence="16" type="ORF">JJB07_11715</name>
</gene>
<evidence type="ECO:0000256" key="11">
    <source>
        <dbReference type="ARBA" id="ARBA00023211"/>
    </source>
</evidence>
<dbReference type="SUPFAM" id="SSF56059">
    <property type="entry name" value="Glutathione synthetase ATP-binding domain-like"/>
    <property type="match status" value="1"/>
</dbReference>
<keyword evidence="6 14" id="KW-0547">Nucleotide-binding</keyword>
<dbReference type="PROSITE" id="PS50975">
    <property type="entry name" value="ATP_GRASP"/>
    <property type="match status" value="1"/>
</dbReference>
<dbReference type="InterPro" id="IPR005905">
    <property type="entry name" value="D_ala_D_ala"/>
</dbReference>
<evidence type="ECO:0000256" key="4">
    <source>
        <dbReference type="ARBA" id="ARBA00022598"/>
    </source>
</evidence>
<keyword evidence="17" id="KW-1185">Reference proteome</keyword>
<keyword evidence="13" id="KW-0963">Cytoplasm</keyword>
<dbReference type="Gene3D" id="3.40.50.20">
    <property type="match status" value="1"/>
</dbReference>
<protein>
    <recommendedName>
        <fullName evidence="13">D-alanine--D-alanine ligase</fullName>
        <ecNumber evidence="13">6.3.2.4</ecNumber>
    </recommendedName>
    <alternativeName>
        <fullName evidence="13">D-Ala-D-Ala ligase</fullName>
    </alternativeName>
    <alternativeName>
        <fullName evidence="13">D-alanylalanine synthetase</fullName>
    </alternativeName>
</protein>
<keyword evidence="7 14" id="KW-0067">ATP-binding</keyword>
<dbReference type="NCBIfam" id="NF002526">
    <property type="entry name" value="PRK01966.1-2"/>
    <property type="match status" value="1"/>
</dbReference>
<name>A0ABS1JBA6_9BACL</name>
<comment type="catalytic activity">
    <reaction evidence="13">
        <text>2 D-alanine + ATP = D-alanyl-D-alanine + ADP + phosphate + H(+)</text>
        <dbReference type="Rhea" id="RHEA:11224"/>
        <dbReference type="ChEBI" id="CHEBI:15378"/>
        <dbReference type="ChEBI" id="CHEBI:30616"/>
        <dbReference type="ChEBI" id="CHEBI:43474"/>
        <dbReference type="ChEBI" id="CHEBI:57416"/>
        <dbReference type="ChEBI" id="CHEBI:57822"/>
        <dbReference type="ChEBI" id="CHEBI:456216"/>
        <dbReference type="EC" id="6.3.2.4"/>
    </reaction>
</comment>
<comment type="subcellular location">
    <subcellularLocation>
        <location evidence="13">Cytoplasm</location>
    </subcellularLocation>
</comment>
<dbReference type="HAMAP" id="MF_00047">
    <property type="entry name" value="Dala_Dala_lig"/>
    <property type="match status" value="1"/>
</dbReference>